<dbReference type="Pfam" id="PF12697">
    <property type="entry name" value="Abhydrolase_6"/>
    <property type="match status" value="1"/>
</dbReference>
<comment type="caution">
    <text evidence="2">The sequence shown here is derived from an EMBL/GenBank/DDBJ whole genome shotgun (WGS) entry which is preliminary data.</text>
</comment>
<dbReference type="EMBL" id="JACIDT010000005">
    <property type="protein sequence ID" value="MBB3925960.1"/>
    <property type="molecule type" value="Genomic_DNA"/>
</dbReference>
<proteinExistence type="predicted"/>
<dbReference type="InterPro" id="IPR000073">
    <property type="entry name" value="AB_hydrolase_1"/>
</dbReference>
<sequence length="230" mass="23922">MSGPTLVLLPGLNNSRAVFDGVVAALDPAIDARAIDLPPLASVEAIADAVLADLPERFHLCGFSFGGYVALAMLARAPERIAGLALVGSLPAADSEAARENRSRAIETAQAGGYEAMVQTNASAAFHPESLKDEAIMARRAAMVADYGPDRFIAHSRAAMTRPDRTATLTGYAGPVLMLAGECDPLAPRERMEALVGAHRAHVVPGAGHLLPLEQPAATAALLSGWLRTA</sequence>
<evidence type="ECO:0000259" key="1">
    <source>
        <dbReference type="Pfam" id="PF12697"/>
    </source>
</evidence>
<dbReference type="Gene3D" id="3.40.50.1820">
    <property type="entry name" value="alpha/beta hydrolase"/>
    <property type="match status" value="1"/>
</dbReference>
<evidence type="ECO:0000313" key="2">
    <source>
        <dbReference type="EMBL" id="MBB3925960.1"/>
    </source>
</evidence>
<dbReference type="PANTHER" id="PTHR43194">
    <property type="entry name" value="HYDROLASE ALPHA/BETA FOLD FAMILY"/>
    <property type="match status" value="1"/>
</dbReference>
<keyword evidence="3" id="KW-1185">Reference proteome</keyword>
<feature type="domain" description="AB hydrolase-1" evidence="1">
    <location>
        <begin position="6"/>
        <end position="221"/>
    </location>
</feature>
<dbReference type="InterPro" id="IPR029058">
    <property type="entry name" value="AB_hydrolase_fold"/>
</dbReference>
<name>A0A7W6BLI8_9SPHN</name>
<dbReference type="InterPro" id="IPR050228">
    <property type="entry name" value="Carboxylesterase_BioH"/>
</dbReference>
<dbReference type="PANTHER" id="PTHR43194:SF5">
    <property type="entry name" value="PIMELOYL-[ACYL-CARRIER PROTEIN] METHYL ESTER ESTERASE"/>
    <property type="match status" value="1"/>
</dbReference>
<dbReference type="RefSeq" id="WP_188071520.1">
    <property type="nucleotide sequence ID" value="NZ_BSPS01000004.1"/>
</dbReference>
<dbReference type="AlphaFoldDB" id="A0A7W6BLI8"/>
<reference evidence="2 3" key="1">
    <citation type="submission" date="2020-08" db="EMBL/GenBank/DDBJ databases">
        <title>Genomic Encyclopedia of Type Strains, Phase IV (KMG-IV): sequencing the most valuable type-strain genomes for metagenomic binning, comparative biology and taxonomic classification.</title>
        <authorList>
            <person name="Goeker M."/>
        </authorList>
    </citation>
    <scope>NUCLEOTIDE SEQUENCE [LARGE SCALE GENOMIC DNA]</scope>
    <source>
        <strain evidence="2 3">DSM 26189</strain>
    </source>
</reference>
<evidence type="ECO:0000313" key="3">
    <source>
        <dbReference type="Proteomes" id="UP000571950"/>
    </source>
</evidence>
<accession>A0A7W6BLI8</accession>
<gene>
    <name evidence="2" type="ORF">GGR43_001675</name>
</gene>
<protein>
    <submittedName>
        <fullName evidence="2">Pimeloyl-ACP methyl ester carboxylesterase</fullName>
    </submittedName>
</protein>
<dbReference type="Proteomes" id="UP000571950">
    <property type="component" value="Unassembled WGS sequence"/>
</dbReference>
<dbReference type="PRINTS" id="PR00111">
    <property type="entry name" value="ABHYDROLASE"/>
</dbReference>
<organism evidence="2 3">
    <name type="scientific">Sphingobium jiangsuense</name>
    <dbReference type="NCBI Taxonomy" id="870476"/>
    <lineage>
        <taxon>Bacteria</taxon>
        <taxon>Pseudomonadati</taxon>
        <taxon>Pseudomonadota</taxon>
        <taxon>Alphaproteobacteria</taxon>
        <taxon>Sphingomonadales</taxon>
        <taxon>Sphingomonadaceae</taxon>
        <taxon>Sphingobium</taxon>
    </lineage>
</organism>
<dbReference type="SUPFAM" id="SSF53474">
    <property type="entry name" value="alpha/beta-Hydrolases"/>
    <property type="match status" value="1"/>
</dbReference>